<comment type="caution">
    <text evidence="1">The sequence shown here is derived from an EMBL/GenBank/DDBJ whole genome shotgun (WGS) entry which is preliminary data.</text>
</comment>
<dbReference type="EMBL" id="JAMKOV010000004">
    <property type="protein sequence ID" value="KAI8040673.1"/>
    <property type="molecule type" value="Genomic_DNA"/>
</dbReference>
<protein>
    <submittedName>
        <fullName evidence="1">Uncharacterized protein</fullName>
    </submittedName>
</protein>
<evidence type="ECO:0000313" key="2">
    <source>
        <dbReference type="Proteomes" id="UP001059596"/>
    </source>
</evidence>
<gene>
    <name evidence="1" type="ORF">M5D96_006616</name>
</gene>
<sequence length="78" mass="9103">MIRFSRRNLLVAFCVSPQESIGNITDIKDKHSQQEKGGQVYDWLDLLDTLKLKACFDLKEELHLDTEQVKKDEHTTNK</sequence>
<dbReference type="AlphaFoldDB" id="A0A9P9YQ14"/>
<keyword evidence="2" id="KW-1185">Reference proteome</keyword>
<evidence type="ECO:0000313" key="1">
    <source>
        <dbReference type="EMBL" id="KAI8040673.1"/>
    </source>
</evidence>
<organism evidence="1 2">
    <name type="scientific">Drosophila gunungcola</name>
    <name type="common">fruit fly</name>
    <dbReference type="NCBI Taxonomy" id="103775"/>
    <lineage>
        <taxon>Eukaryota</taxon>
        <taxon>Metazoa</taxon>
        <taxon>Ecdysozoa</taxon>
        <taxon>Arthropoda</taxon>
        <taxon>Hexapoda</taxon>
        <taxon>Insecta</taxon>
        <taxon>Pterygota</taxon>
        <taxon>Neoptera</taxon>
        <taxon>Endopterygota</taxon>
        <taxon>Diptera</taxon>
        <taxon>Brachycera</taxon>
        <taxon>Muscomorpha</taxon>
        <taxon>Ephydroidea</taxon>
        <taxon>Drosophilidae</taxon>
        <taxon>Drosophila</taxon>
        <taxon>Sophophora</taxon>
    </lineage>
</organism>
<reference evidence="1" key="1">
    <citation type="journal article" date="2023" name="Genome Biol. Evol.">
        <title>Long-read-based Genome Assembly of Drosophila gunungcola Reveals Fewer Chemosensory Genes in Flower-breeding Species.</title>
        <authorList>
            <person name="Negi A."/>
            <person name="Liao B.Y."/>
            <person name="Yeh S.D."/>
        </authorList>
    </citation>
    <scope>NUCLEOTIDE SEQUENCE</scope>
    <source>
        <strain evidence="1">Sukarami</strain>
    </source>
</reference>
<dbReference type="Proteomes" id="UP001059596">
    <property type="component" value="Unassembled WGS sequence"/>
</dbReference>
<name>A0A9P9YQ14_9MUSC</name>
<proteinExistence type="predicted"/>
<accession>A0A9P9YQ14</accession>